<evidence type="ECO:0000313" key="3">
    <source>
        <dbReference type="Proteomes" id="UP000800041"/>
    </source>
</evidence>
<sequence length="387" mass="40923">MTFQLVFQPKLSIIQSVNILAKMVNMLPHILVLLFVAVTGSIAFVPHQLDARAATCKKDNCFTWASKTKGSAWCSTYVRSTKYTTVTSTSRKLISTTTTLPNVYTTITKTDLTTVTGLVSLGVIAPNPTTTVTVTTTTTMVPAKKAKRGDPYPANSITSACSCLISAIPTTNKTSTRTASATSTITVTSPPKSTITALVTITQTTTTALVQTNLLPPLGTDTVTTTVTETTTPTACPTAAAYTATFDDLPFADTAPGLANYQGKRYQDSLGGQDGICVLQGSLRGAFLGCTTANGYNGSIAVSSIDPTMGFRVVQLQAALNTCVDCNLYYTCVATCGIDGNGRVPRGTFVTAGLYRYILPATDSYFNSCLFYAKTGSSVNYDAFVYT</sequence>
<dbReference type="Proteomes" id="UP000800041">
    <property type="component" value="Unassembled WGS sequence"/>
</dbReference>
<gene>
    <name evidence="2" type="ORF">K402DRAFT_58335</name>
</gene>
<proteinExistence type="predicted"/>
<organism evidence="2 3">
    <name type="scientific">Aulographum hederae CBS 113979</name>
    <dbReference type="NCBI Taxonomy" id="1176131"/>
    <lineage>
        <taxon>Eukaryota</taxon>
        <taxon>Fungi</taxon>
        <taxon>Dikarya</taxon>
        <taxon>Ascomycota</taxon>
        <taxon>Pezizomycotina</taxon>
        <taxon>Dothideomycetes</taxon>
        <taxon>Pleosporomycetidae</taxon>
        <taxon>Aulographales</taxon>
        <taxon>Aulographaceae</taxon>
    </lineage>
</organism>
<keyword evidence="1" id="KW-0472">Membrane</keyword>
<evidence type="ECO:0000256" key="1">
    <source>
        <dbReference type="SAM" id="Phobius"/>
    </source>
</evidence>
<evidence type="ECO:0000313" key="2">
    <source>
        <dbReference type="EMBL" id="KAF1987343.1"/>
    </source>
</evidence>
<reference evidence="2" key="1">
    <citation type="journal article" date="2020" name="Stud. Mycol.">
        <title>101 Dothideomycetes genomes: a test case for predicting lifestyles and emergence of pathogens.</title>
        <authorList>
            <person name="Haridas S."/>
            <person name="Albert R."/>
            <person name="Binder M."/>
            <person name="Bloem J."/>
            <person name="Labutti K."/>
            <person name="Salamov A."/>
            <person name="Andreopoulos B."/>
            <person name="Baker S."/>
            <person name="Barry K."/>
            <person name="Bills G."/>
            <person name="Bluhm B."/>
            <person name="Cannon C."/>
            <person name="Castanera R."/>
            <person name="Culley D."/>
            <person name="Daum C."/>
            <person name="Ezra D."/>
            <person name="Gonzalez J."/>
            <person name="Henrissat B."/>
            <person name="Kuo A."/>
            <person name="Liang C."/>
            <person name="Lipzen A."/>
            <person name="Lutzoni F."/>
            <person name="Magnuson J."/>
            <person name="Mondo S."/>
            <person name="Nolan M."/>
            <person name="Ohm R."/>
            <person name="Pangilinan J."/>
            <person name="Park H.-J."/>
            <person name="Ramirez L."/>
            <person name="Alfaro M."/>
            <person name="Sun H."/>
            <person name="Tritt A."/>
            <person name="Yoshinaga Y."/>
            <person name="Zwiers L.-H."/>
            <person name="Turgeon B."/>
            <person name="Goodwin S."/>
            <person name="Spatafora J."/>
            <person name="Crous P."/>
            <person name="Grigoriev I."/>
        </authorList>
    </citation>
    <scope>NUCLEOTIDE SEQUENCE</scope>
    <source>
        <strain evidence="2">CBS 113979</strain>
    </source>
</reference>
<keyword evidence="3" id="KW-1185">Reference proteome</keyword>
<dbReference type="AlphaFoldDB" id="A0A6G1H295"/>
<name>A0A6G1H295_9PEZI</name>
<keyword evidence="1" id="KW-1133">Transmembrane helix</keyword>
<keyword evidence="1" id="KW-0812">Transmembrane</keyword>
<feature type="transmembrane region" description="Helical" evidence="1">
    <location>
        <begin position="26"/>
        <end position="45"/>
    </location>
</feature>
<protein>
    <submittedName>
        <fullName evidence="2">Uncharacterized protein</fullName>
    </submittedName>
</protein>
<accession>A0A6G1H295</accession>
<dbReference type="EMBL" id="ML977153">
    <property type="protein sequence ID" value="KAF1987343.1"/>
    <property type="molecule type" value="Genomic_DNA"/>
</dbReference>